<dbReference type="InterPro" id="IPR037066">
    <property type="entry name" value="Plug_dom_sf"/>
</dbReference>
<dbReference type="EMBL" id="JSYN01000035">
    <property type="protein sequence ID" value="KIA91121.1"/>
    <property type="molecule type" value="Genomic_DNA"/>
</dbReference>
<sequence length="1180" mass="129680">MAVGAFAQQNSIPLADALNLIAKKYNAKFAYEHRIVQGKTADRNGASKAKNLEEALKNVLYPNNLLFLYVSEGNYTIVTRDTKTSLSVIIEPNAAKVNDKSNEHYITGKVEDENGNPMPGATLKTNATNQTFLTNSSGEFAMFVSPDATELSVYYLGYEPFSQKINANTKSLRMVLKAAVNQLEEVNVVSTGYQKISKERATGAATVITAKELEKVPVPNVLYRLETMVPGVKITLNSGDNSFVYGNTMNAINGGTRTRGTSDYGMTVRGRSSLPGPQNAESFPLIVIDGAISENDISTINPDDVESITFLKDAAAASIWGVRSGNGVMVINTKRGKNNQAPAINFSVNAAVSNHPDLNKLPLMNAAQTIAFEQELVNKNLIIAPSNTTPMGQPLATVTDLTFKLRAGTISQSDYNAAIARYSTMDNRSQVADYLLRPANNQVYNFSVSGGNNYSNYFYSASYANENPYAVGNNGQRLTVTLNNTFKLFKVATLSTNVKGTFLKYKNNGISLNTLYAPSATAFMPYDQLVDDNGNRVAYSRRYYAGWVNTLYPKGFLNWGYNALDEVENADNTQKDNNYSVNLNLSVPVFKGLTANAFYANEFGFSNARRYYNEQSFYYRDFVNGYTPIPTTGNATNSIGLAKGAGILNSQNTTANNYTLRGQLNYDRTFGTDHQVTAIAGSEIRETNAGQTTGTLYGYNTGTGLSRPVDFFTPYPTIAGYSTSLSGSYPTLQDKKRRFLSYYSNAAYTYKSKYTLSGSVRYDDYNNFGLDRSFRATPLYSFGAKWDAYKETFLKNVSWISNLSLRGTYGVNGNISTQLFPFTWISVGAADLTTGLPYASIISPANPELRWEKTYMSNIAIDFGFLKNRLSGSVDFYHKDGKDLLYQFPINGTYGVTTLTRNSTRMTGKGVDVALNGIIYTTKDWDITSRLNYAYNTNNVEDTRFVPTSSFYANPAYGSLLAGYPSDKIFVYRNAGLDATGMTLVYDENGNKVAANQNVTNVAALKYAGRSAPSHFGSFIQSVRYKDFTLIAVASYQFGSVFLKPTASSYSSSRLGVKYDLHEDVASRWQKAGDEAITNVPGMAGTFAGTSLLRYQQSDINVLKGDYIRLRELSLSYRIPTEKITSKIKGATFGFNVRNLGLIWTANKAGLDPDVLPNLSSTTLGLPPTVSYNFSLNLNF</sequence>
<evidence type="ECO:0000259" key="4">
    <source>
        <dbReference type="Pfam" id="PF07715"/>
    </source>
</evidence>
<dbReference type="InterPro" id="IPR023996">
    <property type="entry name" value="TonB-dep_OMP_SusC/RagA"/>
</dbReference>
<dbReference type="Gene3D" id="2.170.130.10">
    <property type="entry name" value="TonB-dependent receptor, plug domain"/>
    <property type="match status" value="1"/>
</dbReference>
<evidence type="ECO:0000256" key="1">
    <source>
        <dbReference type="ARBA" id="ARBA00004442"/>
    </source>
</evidence>
<reference evidence="5 6" key="1">
    <citation type="submission" date="2014-10" db="EMBL/GenBank/DDBJ databases">
        <title>Pedobacter Kyungheensis.</title>
        <authorList>
            <person name="Anderson B.M."/>
            <person name="Newman J.D."/>
        </authorList>
    </citation>
    <scope>NUCLEOTIDE SEQUENCE [LARGE SCALE GENOMIC DNA]</scope>
    <source>
        <strain evidence="5 6">KACC 16221</strain>
    </source>
</reference>
<dbReference type="Pfam" id="PF13715">
    <property type="entry name" value="CarbopepD_reg_2"/>
    <property type="match status" value="1"/>
</dbReference>
<evidence type="ECO:0000256" key="2">
    <source>
        <dbReference type="ARBA" id="ARBA00023136"/>
    </source>
</evidence>
<dbReference type="Gene3D" id="2.40.170.20">
    <property type="entry name" value="TonB-dependent receptor, beta-barrel domain"/>
    <property type="match status" value="1"/>
</dbReference>
<dbReference type="Pfam" id="PF07715">
    <property type="entry name" value="Plug"/>
    <property type="match status" value="1"/>
</dbReference>
<evidence type="ECO:0000313" key="6">
    <source>
        <dbReference type="Proteomes" id="UP000031246"/>
    </source>
</evidence>
<protein>
    <recommendedName>
        <fullName evidence="4">TonB-dependent receptor plug domain-containing protein</fullName>
    </recommendedName>
</protein>
<comment type="subcellular location">
    <subcellularLocation>
        <location evidence="1">Cell outer membrane</location>
    </subcellularLocation>
</comment>
<dbReference type="SUPFAM" id="SSF49464">
    <property type="entry name" value="Carboxypeptidase regulatory domain-like"/>
    <property type="match status" value="1"/>
</dbReference>
<proteinExistence type="predicted"/>
<dbReference type="InterPro" id="IPR023997">
    <property type="entry name" value="TonB-dep_OMP_SusC/RagA_CS"/>
</dbReference>
<dbReference type="InterPro" id="IPR008969">
    <property type="entry name" value="CarboxyPept-like_regulatory"/>
</dbReference>
<name>A0A0C1D2M7_9SPHI</name>
<dbReference type="InterPro" id="IPR012910">
    <property type="entry name" value="Plug_dom"/>
</dbReference>
<dbReference type="Proteomes" id="UP000031246">
    <property type="component" value="Unassembled WGS sequence"/>
</dbReference>
<gene>
    <name evidence="5" type="ORF">OC25_23415</name>
</gene>
<dbReference type="NCBIfam" id="TIGR04057">
    <property type="entry name" value="SusC_RagA_signa"/>
    <property type="match status" value="1"/>
</dbReference>
<keyword evidence="6" id="KW-1185">Reference proteome</keyword>
<dbReference type="SUPFAM" id="SSF56935">
    <property type="entry name" value="Porins"/>
    <property type="match status" value="1"/>
</dbReference>
<dbReference type="InterPro" id="IPR036942">
    <property type="entry name" value="Beta-barrel_TonB_sf"/>
</dbReference>
<keyword evidence="2" id="KW-0472">Membrane</keyword>
<evidence type="ECO:0000313" key="5">
    <source>
        <dbReference type="EMBL" id="KIA91121.1"/>
    </source>
</evidence>
<accession>A0A0C1D2M7</accession>
<dbReference type="AlphaFoldDB" id="A0A0C1D2M7"/>
<evidence type="ECO:0000256" key="3">
    <source>
        <dbReference type="ARBA" id="ARBA00023237"/>
    </source>
</evidence>
<dbReference type="NCBIfam" id="TIGR04056">
    <property type="entry name" value="OMP_RagA_SusC"/>
    <property type="match status" value="1"/>
</dbReference>
<keyword evidence="3" id="KW-0998">Cell outer membrane</keyword>
<organism evidence="5 6">
    <name type="scientific">Pedobacter kyungheensis</name>
    <dbReference type="NCBI Taxonomy" id="1069985"/>
    <lineage>
        <taxon>Bacteria</taxon>
        <taxon>Pseudomonadati</taxon>
        <taxon>Bacteroidota</taxon>
        <taxon>Sphingobacteriia</taxon>
        <taxon>Sphingobacteriales</taxon>
        <taxon>Sphingobacteriaceae</taxon>
        <taxon>Pedobacter</taxon>
    </lineage>
</organism>
<feature type="domain" description="TonB-dependent receptor plug" evidence="4">
    <location>
        <begin position="198"/>
        <end position="328"/>
    </location>
</feature>
<dbReference type="Gene3D" id="2.60.40.1120">
    <property type="entry name" value="Carboxypeptidase-like, regulatory domain"/>
    <property type="match status" value="1"/>
</dbReference>
<dbReference type="GO" id="GO:0009279">
    <property type="term" value="C:cell outer membrane"/>
    <property type="evidence" value="ECO:0007669"/>
    <property type="project" value="UniProtKB-SubCell"/>
</dbReference>
<comment type="caution">
    <text evidence="5">The sequence shown here is derived from an EMBL/GenBank/DDBJ whole genome shotgun (WGS) entry which is preliminary data.</text>
</comment>